<reference evidence="2" key="2">
    <citation type="journal article" date="2021" name="Front. Microbiol.">
        <title>Comprehensive Comparative Genomics and Phenotyping of Methylobacterium Species.</title>
        <authorList>
            <person name="Alessa O."/>
            <person name="Ogura Y."/>
            <person name="Fujitani Y."/>
            <person name="Takami H."/>
            <person name="Hayashi T."/>
            <person name="Sahin N."/>
            <person name="Tani A."/>
        </authorList>
    </citation>
    <scope>NUCLEOTIDE SEQUENCE</scope>
    <source>
        <strain evidence="2">DSM 22415</strain>
    </source>
</reference>
<dbReference type="Proteomes" id="UP001055303">
    <property type="component" value="Unassembled WGS sequence"/>
</dbReference>
<dbReference type="AlphaFoldDB" id="A0A564G7V7"/>
<gene>
    <name evidence="2" type="ORF">IFDJLNFL_3437</name>
    <name evidence="3" type="ORF">MTDSW087_05815</name>
</gene>
<name>A0A564G7V7_9HYPH</name>
<reference evidence="2" key="3">
    <citation type="submission" date="2021-08" db="EMBL/GenBank/DDBJ databases">
        <authorList>
            <person name="Tani A."/>
            <person name="Ola A."/>
            <person name="Ogura Y."/>
            <person name="Katsura K."/>
            <person name="Hayashi T."/>
        </authorList>
    </citation>
    <scope>NUCLEOTIDE SEQUENCE</scope>
    <source>
        <strain evidence="2">DSM 22415</strain>
    </source>
</reference>
<evidence type="ECO:0000259" key="1">
    <source>
        <dbReference type="Pfam" id="PF00239"/>
    </source>
</evidence>
<reference evidence="3 4" key="1">
    <citation type="submission" date="2019-06" db="EMBL/GenBank/DDBJ databases">
        <authorList>
            <person name="Rodrigo-Torres L."/>
            <person name="Arahal R. D."/>
            <person name="Lucena T."/>
        </authorList>
    </citation>
    <scope>NUCLEOTIDE SEQUENCE [LARGE SCALE GENOMIC DNA]</scope>
    <source>
        <strain evidence="3 4">SW08-7</strain>
    </source>
</reference>
<dbReference type="EMBL" id="BPQI01000106">
    <property type="protein sequence ID" value="GJD57534.1"/>
    <property type="molecule type" value="Genomic_DNA"/>
</dbReference>
<dbReference type="GO" id="GO:0000150">
    <property type="term" value="F:DNA strand exchange activity"/>
    <property type="evidence" value="ECO:0007669"/>
    <property type="project" value="InterPro"/>
</dbReference>
<feature type="domain" description="Resolvase/invertase-type recombinase catalytic" evidence="1">
    <location>
        <begin position="9"/>
        <end position="75"/>
    </location>
</feature>
<protein>
    <recommendedName>
        <fullName evidence="1">Resolvase/invertase-type recombinase catalytic domain-containing protein</fullName>
    </recommendedName>
</protein>
<evidence type="ECO:0000313" key="4">
    <source>
        <dbReference type="Proteomes" id="UP000401717"/>
    </source>
</evidence>
<dbReference type="Pfam" id="PF00239">
    <property type="entry name" value="Resolvase"/>
    <property type="match status" value="1"/>
</dbReference>
<accession>A0A564G7V7</accession>
<evidence type="ECO:0000313" key="5">
    <source>
        <dbReference type="Proteomes" id="UP001055303"/>
    </source>
</evidence>
<dbReference type="EMBL" id="CABFVH010000090">
    <property type="protein sequence ID" value="VUF16064.1"/>
    <property type="molecule type" value="Genomic_DNA"/>
</dbReference>
<dbReference type="Proteomes" id="UP000401717">
    <property type="component" value="Unassembled WGS sequence"/>
</dbReference>
<sequence>MTTAPRPLVAYNRVSTDRQGKSGLGLEAQRALIASFAQASGFEIVEEFEEVQTGKGADALERRLQLAAALAAARKHTPSLSECHLSGIHSVTWGLPVRRSHSSPRPFGRVDSDCAMQHRQFAAHKLIRRC</sequence>
<organism evidence="3 4">
    <name type="scientific">Methylobacterium dankookense</name>
    <dbReference type="NCBI Taxonomy" id="560405"/>
    <lineage>
        <taxon>Bacteria</taxon>
        <taxon>Pseudomonadati</taxon>
        <taxon>Pseudomonadota</taxon>
        <taxon>Alphaproteobacteria</taxon>
        <taxon>Hyphomicrobiales</taxon>
        <taxon>Methylobacteriaceae</taxon>
        <taxon>Methylobacterium</taxon>
    </lineage>
</organism>
<evidence type="ECO:0000313" key="2">
    <source>
        <dbReference type="EMBL" id="GJD57534.1"/>
    </source>
</evidence>
<dbReference type="SUPFAM" id="SSF53041">
    <property type="entry name" value="Resolvase-like"/>
    <property type="match status" value="1"/>
</dbReference>
<dbReference type="Gene3D" id="3.40.50.1390">
    <property type="entry name" value="Resolvase, N-terminal catalytic domain"/>
    <property type="match status" value="1"/>
</dbReference>
<dbReference type="InterPro" id="IPR006119">
    <property type="entry name" value="Resolv_N"/>
</dbReference>
<dbReference type="OrthoDB" id="2290206at2"/>
<dbReference type="RefSeq" id="WP_144769203.1">
    <property type="nucleotide sequence ID" value="NZ_BPQI01000106.1"/>
</dbReference>
<evidence type="ECO:0000313" key="3">
    <source>
        <dbReference type="EMBL" id="VUF16064.1"/>
    </source>
</evidence>
<dbReference type="GO" id="GO:0003677">
    <property type="term" value="F:DNA binding"/>
    <property type="evidence" value="ECO:0007669"/>
    <property type="project" value="InterPro"/>
</dbReference>
<dbReference type="InterPro" id="IPR036162">
    <property type="entry name" value="Resolvase-like_N_sf"/>
</dbReference>
<keyword evidence="5" id="KW-1185">Reference proteome</keyword>
<proteinExistence type="predicted"/>